<dbReference type="InterPro" id="IPR001613">
    <property type="entry name" value="Flavin_amine_oxidase"/>
</dbReference>
<feature type="domain" description="Amine oxidase" evidence="3">
    <location>
        <begin position="12"/>
        <end position="438"/>
    </location>
</feature>
<dbReference type="InterPro" id="IPR050464">
    <property type="entry name" value="Zeta_carotene_desat/Oxidored"/>
</dbReference>
<dbReference type="InterPro" id="IPR017830">
    <property type="entry name" value="SQase_HpnE"/>
</dbReference>
<dbReference type="Proteomes" id="UP001500483">
    <property type="component" value="Unassembled WGS sequence"/>
</dbReference>
<keyword evidence="5" id="KW-1185">Reference proteome</keyword>
<dbReference type="RefSeq" id="WP_344927100.1">
    <property type="nucleotide sequence ID" value="NZ_BAAAYK010000038.1"/>
</dbReference>
<name>A0ABP6RQY2_9PSEU</name>
<gene>
    <name evidence="4" type="primary">hpnE</name>
    <name evidence="4" type="ORF">GCM10020366_29340</name>
</gene>
<dbReference type="Pfam" id="PF01593">
    <property type="entry name" value="Amino_oxidase"/>
    <property type="match status" value="1"/>
</dbReference>
<accession>A0ABP6RQY2</accession>
<evidence type="ECO:0000313" key="4">
    <source>
        <dbReference type="EMBL" id="GAA3358197.1"/>
    </source>
</evidence>
<dbReference type="PANTHER" id="PTHR42923">
    <property type="entry name" value="PROTOPORPHYRINOGEN OXIDASE"/>
    <property type="match status" value="1"/>
</dbReference>
<comment type="cofactor">
    <cofactor evidence="1">
        <name>FAD</name>
        <dbReference type="ChEBI" id="CHEBI:57692"/>
    </cofactor>
</comment>
<keyword evidence="2" id="KW-0560">Oxidoreductase</keyword>
<evidence type="ECO:0000313" key="5">
    <source>
        <dbReference type="Proteomes" id="UP001500483"/>
    </source>
</evidence>
<dbReference type="EMBL" id="BAAAYK010000038">
    <property type="protein sequence ID" value="GAA3358197.1"/>
    <property type="molecule type" value="Genomic_DNA"/>
</dbReference>
<dbReference type="NCBIfam" id="TIGR03467">
    <property type="entry name" value="HpnE"/>
    <property type="match status" value="1"/>
</dbReference>
<dbReference type="PRINTS" id="PR00757">
    <property type="entry name" value="AMINEOXDASEF"/>
</dbReference>
<dbReference type="InterPro" id="IPR036188">
    <property type="entry name" value="FAD/NAD-bd_sf"/>
</dbReference>
<dbReference type="PANTHER" id="PTHR42923:SF47">
    <property type="entry name" value="BLR3003 PROTEIN"/>
    <property type="match status" value="1"/>
</dbReference>
<sequence length="454" mass="48452">MNRAVLVVGGGLAGLTTALRCADQGFEVTLLEARPRLGGAAGSFRRGDLDVDTGQHVILRCYTAYRALLRRFGAADGIHVQPKLRIPVLRPDAPPSVLRRWQAPAPLHLAPALLGYRALAPAERLGAARTALALRALDPADPELDEHSFGDWLRSRGESARAVDALWGLLSVAALNAQPDRSSLALAVKVFRTGVLDGTDSADIGIPRRPLGALHDTAAHRALHAAGVRVLLRTKAVGLRRDALGWRVPVRGRGGEDVLNADSVVVAVPHQHATALLTGLPLPAVPRWSGLSAAPIVNVHVHYDRAVLAEPMAAVLDSPVQWLFDRTAIAGARHGQYLALSLSAAQDLLDRRTDELRELFLPALRDLLPAARRARVDDFFVTREPRATFDQAPGTRAMRPAADTGLTGLVLAGAWTATGWPDTLEGAVRSGERAARVVRAATGDARQAGVEVSR</sequence>
<evidence type="ECO:0000256" key="2">
    <source>
        <dbReference type="ARBA" id="ARBA00023002"/>
    </source>
</evidence>
<organism evidence="4 5">
    <name type="scientific">Saccharopolyspora gregorii</name>
    <dbReference type="NCBI Taxonomy" id="33914"/>
    <lineage>
        <taxon>Bacteria</taxon>
        <taxon>Bacillati</taxon>
        <taxon>Actinomycetota</taxon>
        <taxon>Actinomycetes</taxon>
        <taxon>Pseudonocardiales</taxon>
        <taxon>Pseudonocardiaceae</taxon>
        <taxon>Saccharopolyspora</taxon>
    </lineage>
</organism>
<protein>
    <submittedName>
        <fullName evidence="4">Hydroxysqualene dehydroxylase HpnE</fullName>
    </submittedName>
</protein>
<evidence type="ECO:0000259" key="3">
    <source>
        <dbReference type="Pfam" id="PF01593"/>
    </source>
</evidence>
<proteinExistence type="predicted"/>
<evidence type="ECO:0000256" key="1">
    <source>
        <dbReference type="ARBA" id="ARBA00001974"/>
    </source>
</evidence>
<dbReference type="SUPFAM" id="SSF51905">
    <property type="entry name" value="FAD/NAD(P)-binding domain"/>
    <property type="match status" value="1"/>
</dbReference>
<comment type="caution">
    <text evidence="4">The sequence shown here is derived from an EMBL/GenBank/DDBJ whole genome shotgun (WGS) entry which is preliminary data.</text>
</comment>
<dbReference type="InterPro" id="IPR002937">
    <property type="entry name" value="Amino_oxidase"/>
</dbReference>
<reference evidence="5" key="1">
    <citation type="journal article" date="2019" name="Int. J. Syst. Evol. Microbiol.">
        <title>The Global Catalogue of Microorganisms (GCM) 10K type strain sequencing project: providing services to taxonomists for standard genome sequencing and annotation.</title>
        <authorList>
            <consortium name="The Broad Institute Genomics Platform"/>
            <consortium name="The Broad Institute Genome Sequencing Center for Infectious Disease"/>
            <person name="Wu L."/>
            <person name="Ma J."/>
        </authorList>
    </citation>
    <scope>NUCLEOTIDE SEQUENCE [LARGE SCALE GENOMIC DNA]</scope>
    <source>
        <strain evidence="5">JCM 9687</strain>
    </source>
</reference>
<dbReference type="Gene3D" id="3.50.50.60">
    <property type="entry name" value="FAD/NAD(P)-binding domain"/>
    <property type="match status" value="1"/>
</dbReference>